<dbReference type="Pfam" id="PF13280">
    <property type="entry name" value="WYL"/>
    <property type="match status" value="1"/>
</dbReference>
<sequence>MNRSAMARLQFIHDRIRGGHYPNATNLARELEVSRRTVQRDIEFMKDQLRAPIEYDSRRRGFYYTRPDFVLPSLPLTPREIAALHTAAHLLGLVAGSVLEAPVRSLIDKLVAALPATVSLGCDTPDELSFGLPAIRGDEAQVVETLGLLQEAIVTHRTVDVLYYTAYRNDWRRRRLDPYHLHYRDGAWYAIAWCHWRQRVLTFAVDRMHDVRLTSKAFQVRAGFDAREYLRTAWRIEAGDPVPVAVRFAPSVARYVRERRWHPTQEMQEEPDGSLILRVRVAGLGEVARWVLQFGGGAEVLEPATLRTLVAREAAALAAKYGGRGTIPGPDAQSGRIVSASPNMRSRQLL</sequence>
<dbReference type="InterPro" id="IPR036388">
    <property type="entry name" value="WH-like_DNA-bd_sf"/>
</dbReference>
<feature type="domain" description="Helix-turn-helix type 11" evidence="2">
    <location>
        <begin position="23"/>
        <end position="61"/>
    </location>
</feature>
<feature type="domain" description="WCX" evidence="4">
    <location>
        <begin position="241"/>
        <end position="318"/>
    </location>
</feature>
<dbReference type="PANTHER" id="PTHR34580:SF9">
    <property type="entry name" value="SLL5097 PROTEIN"/>
    <property type="match status" value="1"/>
</dbReference>
<dbReference type="InterPro" id="IPR057727">
    <property type="entry name" value="WCX_dom"/>
</dbReference>
<dbReference type="AlphaFoldDB" id="A0AA35G7G6"/>
<dbReference type="InterPro" id="IPR051534">
    <property type="entry name" value="CBASS_pafABC_assoc_protein"/>
</dbReference>
<evidence type="ECO:0000313" key="6">
    <source>
        <dbReference type="Proteomes" id="UP001163687"/>
    </source>
</evidence>
<dbReference type="InterPro" id="IPR026881">
    <property type="entry name" value="WYL_dom"/>
</dbReference>
<dbReference type="Pfam" id="PF25583">
    <property type="entry name" value="WCX"/>
    <property type="match status" value="1"/>
</dbReference>
<dbReference type="InterPro" id="IPR036390">
    <property type="entry name" value="WH_DNA-bd_sf"/>
</dbReference>
<dbReference type="PROSITE" id="PS52050">
    <property type="entry name" value="WYL"/>
    <property type="match status" value="1"/>
</dbReference>
<feature type="region of interest" description="Disordered" evidence="1">
    <location>
        <begin position="323"/>
        <end position="350"/>
    </location>
</feature>
<evidence type="ECO:0000259" key="4">
    <source>
        <dbReference type="Pfam" id="PF25583"/>
    </source>
</evidence>
<dbReference type="EMBL" id="AP025628">
    <property type="protein sequence ID" value="BDG59298.1"/>
    <property type="molecule type" value="Genomic_DNA"/>
</dbReference>
<feature type="compositionally biased region" description="Polar residues" evidence="1">
    <location>
        <begin position="340"/>
        <end position="350"/>
    </location>
</feature>
<evidence type="ECO:0000259" key="3">
    <source>
        <dbReference type="Pfam" id="PF13280"/>
    </source>
</evidence>
<name>A0AA35G7G6_9FIRM</name>
<evidence type="ECO:0000256" key="1">
    <source>
        <dbReference type="SAM" id="MobiDB-lite"/>
    </source>
</evidence>
<dbReference type="Pfam" id="PF08279">
    <property type="entry name" value="HTH_11"/>
    <property type="match status" value="1"/>
</dbReference>
<dbReference type="Gene3D" id="1.10.10.10">
    <property type="entry name" value="Winged helix-like DNA-binding domain superfamily/Winged helix DNA-binding domain"/>
    <property type="match status" value="1"/>
</dbReference>
<evidence type="ECO:0000313" key="5">
    <source>
        <dbReference type="EMBL" id="BDG59298.1"/>
    </source>
</evidence>
<reference evidence="5" key="1">
    <citation type="submission" date="2022-03" db="EMBL/GenBank/DDBJ databases">
        <title>Complete genome sequence of Caldinitratiruptor microaerophilus.</title>
        <authorList>
            <person name="Mukaiyama R."/>
            <person name="Nishiyama T."/>
            <person name="Ueda K."/>
        </authorList>
    </citation>
    <scope>NUCLEOTIDE SEQUENCE</scope>
    <source>
        <strain evidence="5">JCM 16183</strain>
    </source>
</reference>
<gene>
    <name evidence="5" type="ORF">caldi_03880</name>
</gene>
<evidence type="ECO:0000259" key="2">
    <source>
        <dbReference type="Pfam" id="PF08279"/>
    </source>
</evidence>
<evidence type="ECO:0008006" key="7">
    <source>
        <dbReference type="Google" id="ProtNLM"/>
    </source>
</evidence>
<accession>A0AA35G7G6</accession>
<dbReference type="InterPro" id="IPR013196">
    <property type="entry name" value="HTH_11"/>
</dbReference>
<dbReference type="Proteomes" id="UP001163687">
    <property type="component" value="Chromosome"/>
</dbReference>
<proteinExistence type="predicted"/>
<organism evidence="5 6">
    <name type="scientific">Caldinitratiruptor microaerophilus</name>
    <dbReference type="NCBI Taxonomy" id="671077"/>
    <lineage>
        <taxon>Bacteria</taxon>
        <taxon>Bacillati</taxon>
        <taxon>Bacillota</taxon>
        <taxon>Clostridia</taxon>
        <taxon>Eubacteriales</taxon>
        <taxon>Symbiobacteriaceae</taxon>
        <taxon>Caldinitratiruptor</taxon>
    </lineage>
</organism>
<keyword evidence="6" id="KW-1185">Reference proteome</keyword>
<dbReference type="RefSeq" id="WP_264843425.1">
    <property type="nucleotide sequence ID" value="NZ_AP025628.1"/>
</dbReference>
<protein>
    <recommendedName>
        <fullName evidence="7">DNA-binding transcriptional regulator YafY</fullName>
    </recommendedName>
</protein>
<dbReference type="SUPFAM" id="SSF46785">
    <property type="entry name" value="Winged helix' DNA-binding domain"/>
    <property type="match status" value="1"/>
</dbReference>
<dbReference type="PANTHER" id="PTHR34580">
    <property type="match status" value="1"/>
</dbReference>
<feature type="domain" description="WYL" evidence="3">
    <location>
        <begin position="144"/>
        <end position="212"/>
    </location>
</feature>
<dbReference type="KEGG" id="cmic:caldi_03880"/>